<dbReference type="AlphaFoldDB" id="A2GJ03"/>
<gene>
    <name evidence="2" type="ORF">TVAG_521060</name>
</gene>
<protein>
    <submittedName>
        <fullName evidence="2">Uncharacterized protein</fullName>
    </submittedName>
</protein>
<keyword evidence="3" id="KW-1185">Reference proteome</keyword>
<reference evidence="2" key="1">
    <citation type="submission" date="2006-10" db="EMBL/GenBank/DDBJ databases">
        <authorList>
            <person name="Amadeo P."/>
            <person name="Zhao Q."/>
            <person name="Wortman J."/>
            <person name="Fraser-Liggett C."/>
            <person name="Carlton J."/>
        </authorList>
    </citation>
    <scope>NUCLEOTIDE SEQUENCE</scope>
    <source>
        <strain evidence="2">G3</strain>
    </source>
</reference>
<evidence type="ECO:0000313" key="2">
    <source>
        <dbReference type="EMBL" id="EAX82864.1"/>
    </source>
</evidence>
<evidence type="ECO:0000313" key="3">
    <source>
        <dbReference type="Proteomes" id="UP000001542"/>
    </source>
</evidence>
<dbReference type="InParanoid" id="A2GJ03"/>
<keyword evidence="1" id="KW-0732">Signal</keyword>
<evidence type="ECO:0000256" key="1">
    <source>
        <dbReference type="SAM" id="SignalP"/>
    </source>
</evidence>
<dbReference type="VEuPathDB" id="TrichDB:TVAGG3_0196940"/>
<reference evidence="2" key="2">
    <citation type="journal article" date="2007" name="Science">
        <title>Draft genome sequence of the sexually transmitted pathogen Trichomonas vaginalis.</title>
        <authorList>
            <person name="Carlton J.M."/>
            <person name="Hirt R.P."/>
            <person name="Silva J.C."/>
            <person name="Delcher A.L."/>
            <person name="Schatz M."/>
            <person name="Zhao Q."/>
            <person name="Wortman J.R."/>
            <person name="Bidwell S.L."/>
            <person name="Alsmark U.C.M."/>
            <person name="Besteiro S."/>
            <person name="Sicheritz-Ponten T."/>
            <person name="Noel C.J."/>
            <person name="Dacks J.B."/>
            <person name="Foster P.G."/>
            <person name="Simillion C."/>
            <person name="Van de Peer Y."/>
            <person name="Miranda-Saavedra D."/>
            <person name="Barton G.J."/>
            <person name="Westrop G.D."/>
            <person name="Mueller S."/>
            <person name="Dessi D."/>
            <person name="Fiori P.L."/>
            <person name="Ren Q."/>
            <person name="Paulsen I."/>
            <person name="Zhang H."/>
            <person name="Bastida-Corcuera F.D."/>
            <person name="Simoes-Barbosa A."/>
            <person name="Brown M.T."/>
            <person name="Hayes R.D."/>
            <person name="Mukherjee M."/>
            <person name="Okumura C.Y."/>
            <person name="Schneider R."/>
            <person name="Smith A.J."/>
            <person name="Vanacova S."/>
            <person name="Villalvazo M."/>
            <person name="Haas B.J."/>
            <person name="Pertea M."/>
            <person name="Feldblyum T.V."/>
            <person name="Utterback T.R."/>
            <person name="Shu C.L."/>
            <person name="Osoegawa K."/>
            <person name="de Jong P.J."/>
            <person name="Hrdy I."/>
            <person name="Horvathova L."/>
            <person name="Zubacova Z."/>
            <person name="Dolezal P."/>
            <person name="Malik S.B."/>
            <person name="Logsdon J.M. Jr."/>
            <person name="Henze K."/>
            <person name="Gupta A."/>
            <person name="Wang C.C."/>
            <person name="Dunne R.L."/>
            <person name="Upcroft J.A."/>
            <person name="Upcroft P."/>
            <person name="White O."/>
            <person name="Salzberg S.L."/>
            <person name="Tang P."/>
            <person name="Chiu C.-H."/>
            <person name="Lee Y.-S."/>
            <person name="Embley T.M."/>
            <person name="Coombs G.H."/>
            <person name="Mottram J.C."/>
            <person name="Tachezy J."/>
            <person name="Fraser-Liggett C.M."/>
            <person name="Johnson P.J."/>
        </authorList>
    </citation>
    <scope>NUCLEOTIDE SEQUENCE [LARGE SCALE GENOMIC DNA]</scope>
    <source>
        <strain evidence="2">G3</strain>
    </source>
</reference>
<dbReference type="EMBL" id="DS116339">
    <property type="protein sequence ID" value="EAX82864.1"/>
    <property type="molecule type" value="Genomic_DNA"/>
</dbReference>
<name>A2GJ03_TRIV3</name>
<sequence length="188" mass="21902">MVFLLLTLIMGWFRESLLPDFTSDDTNIDIRYYIGSYNDYGFLYQEKLYSTTFWNHGWYVVFRVYENGEPGPLVYVKGSNKGKAEYNGIKFETKGDIDSQTGYFILTFNIRNTAQEPKRIDVGVFADVQIAENDKATIKPLANKRGFTMKDDLTRISFTLLIRDAANVTNVDSFYYGPLEYEWYNRVI</sequence>
<feature type="signal peptide" evidence="1">
    <location>
        <begin position="1"/>
        <end position="19"/>
    </location>
</feature>
<dbReference type="VEuPathDB" id="TrichDB:TVAG_521060"/>
<organism evidence="2 3">
    <name type="scientific">Trichomonas vaginalis (strain ATCC PRA-98 / G3)</name>
    <dbReference type="NCBI Taxonomy" id="412133"/>
    <lineage>
        <taxon>Eukaryota</taxon>
        <taxon>Metamonada</taxon>
        <taxon>Parabasalia</taxon>
        <taxon>Trichomonadida</taxon>
        <taxon>Trichomonadidae</taxon>
        <taxon>Trichomonas</taxon>
    </lineage>
</organism>
<accession>A2GJ03</accession>
<feature type="chain" id="PRO_5002644070" evidence="1">
    <location>
        <begin position="20"/>
        <end position="188"/>
    </location>
</feature>
<proteinExistence type="predicted"/>
<dbReference type="Proteomes" id="UP000001542">
    <property type="component" value="Unassembled WGS sequence"/>
</dbReference>